<dbReference type="AlphaFoldDB" id="A0A561U652"/>
<proteinExistence type="predicted"/>
<dbReference type="SUPFAM" id="SSF46955">
    <property type="entry name" value="Putative DNA-binding domain"/>
    <property type="match status" value="1"/>
</dbReference>
<dbReference type="EMBL" id="VIWX01000003">
    <property type="protein sequence ID" value="TWF94841.1"/>
    <property type="molecule type" value="Genomic_DNA"/>
</dbReference>
<organism evidence="2 3">
    <name type="scientific">Saccharopolyspora dendranthemae</name>
    <dbReference type="NCBI Taxonomy" id="1181886"/>
    <lineage>
        <taxon>Bacteria</taxon>
        <taxon>Bacillati</taxon>
        <taxon>Actinomycetota</taxon>
        <taxon>Actinomycetes</taxon>
        <taxon>Pseudonocardiales</taxon>
        <taxon>Pseudonocardiaceae</taxon>
        <taxon>Saccharopolyspora</taxon>
    </lineage>
</organism>
<dbReference type="InterPro" id="IPR009061">
    <property type="entry name" value="DNA-bd_dom_put_sf"/>
</dbReference>
<comment type="caution">
    <text evidence="2">The sequence shown here is derived from an EMBL/GenBank/DDBJ whole genome shotgun (WGS) entry which is preliminary data.</text>
</comment>
<sequence length="153" mass="17496">MASTLSREDLDRKVEATFDAVDKLDEQVVVIEQTLPEQAREIQSVMSSMLSQVPPLGTVLASRLLEVDRKTVAHWADQGLLVEVDEGTSHRRRFDPLRLHQVRHVVRQLRSAGQSRNLLDAIWFRLEDQAVLDREDLARSLQQLRDGDVVEAY</sequence>
<reference evidence="2 3" key="1">
    <citation type="submission" date="2019-06" db="EMBL/GenBank/DDBJ databases">
        <title>Sequencing the genomes of 1000 actinobacteria strains.</title>
        <authorList>
            <person name="Klenk H.-P."/>
        </authorList>
    </citation>
    <scope>NUCLEOTIDE SEQUENCE [LARGE SCALE GENOMIC DNA]</scope>
    <source>
        <strain evidence="2 3">DSM 46699</strain>
    </source>
</reference>
<evidence type="ECO:0000313" key="3">
    <source>
        <dbReference type="Proteomes" id="UP000316184"/>
    </source>
</evidence>
<accession>A0A561U652</accession>
<dbReference type="Proteomes" id="UP000316184">
    <property type="component" value="Unassembled WGS sequence"/>
</dbReference>
<protein>
    <recommendedName>
        <fullName evidence="1">HTH merR-type domain-containing protein</fullName>
    </recommendedName>
</protein>
<dbReference type="Gene3D" id="1.10.1660.10">
    <property type="match status" value="1"/>
</dbReference>
<name>A0A561U652_9PSEU</name>
<evidence type="ECO:0000313" key="2">
    <source>
        <dbReference type="EMBL" id="TWF94841.1"/>
    </source>
</evidence>
<dbReference type="InterPro" id="IPR000551">
    <property type="entry name" value="MerR-type_HTH_dom"/>
</dbReference>
<feature type="domain" description="HTH merR-type" evidence="1">
    <location>
        <begin position="61"/>
        <end position="113"/>
    </location>
</feature>
<dbReference type="OrthoDB" id="3368211at2"/>
<gene>
    <name evidence="2" type="ORF">FHU35_13559</name>
</gene>
<evidence type="ECO:0000259" key="1">
    <source>
        <dbReference type="Pfam" id="PF13411"/>
    </source>
</evidence>
<dbReference type="RefSeq" id="WP_145741084.1">
    <property type="nucleotide sequence ID" value="NZ_VIWX01000003.1"/>
</dbReference>
<dbReference type="Pfam" id="PF13411">
    <property type="entry name" value="MerR_1"/>
    <property type="match status" value="1"/>
</dbReference>
<keyword evidence="3" id="KW-1185">Reference proteome</keyword>